<evidence type="ECO:0000313" key="3">
    <source>
        <dbReference type="Proteomes" id="UP000092666"/>
    </source>
</evidence>
<evidence type="ECO:0000313" key="2">
    <source>
        <dbReference type="EMBL" id="OCF34982.1"/>
    </source>
</evidence>
<organism evidence="2 3">
    <name type="scientific">Kwoniella heveanensis BCC8398</name>
    <dbReference type="NCBI Taxonomy" id="1296120"/>
    <lineage>
        <taxon>Eukaryota</taxon>
        <taxon>Fungi</taxon>
        <taxon>Dikarya</taxon>
        <taxon>Basidiomycota</taxon>
        <taxon>Agaricomycotina</taxon>
        <taxon>Tremellomycetes</taxon>
        <taxon>Tremellales</taxon>
        <taxon>Cryptococcaceae</taxon>
        <taxon>Kwoniella</taxon>
    </lineage>
</organism>
<dbReference type="EMBL" id="KV700123">
    <property type="protein sequence ID" value="OCF34982.1"/>
    <property type="molecule type" value="Genomic_DNA"/>
</dbReference>
<sequence length="179" mass="19322">MPASSPLSVSASPSPMTCTTLARSRARPAATSVPSLTDTTALSCSPFQHETETENEKMPGPIPYAVEDLSSPSTSPPNSSSANANFPDTSTMLNTDSPLEKNEISSINTSAGTRTGKKARRHGSITEAWWAFNVLIEVSRLEDKRNPKRTVEGGSTDAGDDHRVRHFLPGLHFRRRDDA</sequence>
<proteinExistence type="predicted"/>
<feature type="region of interest" description="Disordered" evidence="1">
    <location>
        <begin position="143"/>
        <end position="164"/>
    </location>
</feature>
<feature type="compositionally biased region" description="Polar residues" evidence="1">
    <location>
        <begin position="32"/>
        <end position="48"/>
    </location>
</feature>
<accession>A0A1B9GVD7</accession>
<reference evidence="3" key="2">
    <citation type="submission" date="2013-12" db="EMBL/GenBank/DDBJ databases">
        <title>Evolution of pathogenesis and genome organization in the Tremellales.</title>
        <authorList>
            <person name="Cuomo C."/>
            <person name="Litvintseva A."/>
            <person name="Heitman J."/>
            <person name="Chen Y."/>
            <person name="Sun S."/>
            <person name="Springer D."/>
            <person name="Dromer F."/>
            <person name="Young S."/>
            <person name="Zeng Q."/>
            <person name="Chapman S."/>
            <person name="Gujja S."/>
            <person name="Saif S."/>
            <person name="Birren B."/>
        </authorList>
    </citation>
    <scope>NUCLEOTIDE SEQUENCE [LARGE SCALE GENOMIC DNA]</scope>
    <source>
        <strain evidence="3">BCC8398</strain>
    </source>
</reference>
<dbReference type="AlphaFoldDB" id="A0A1B9GVD7"/>
<feature type="compositionally biased region" description="Low complexity" evidence="1">
    <location>
        <begin position="1"/>
        <end position="15"/>
    </location>
</feature>
<name>A0A1B9GVD7_9TREE</name>
<evidence type="ECO:0000256" key="1">
    <source>
        <dbReference type="SAM" id="MobiDB-lite"/>
    </source>
</evidence>
<dbReference type="Proteomes" id="UP000092666">
    <property type="component" value="Unassembled WGS sequence"/>
</dbReference>
<reference evidence="2 3" key="1">
    <citation type="submission" date="2013-07" db="EMBL/GenBank/DDBJ databases">
        <title>The Genome Sequence of Cryptococcus heveanensis BCC8398.</title>
        <authorList>
            <consortium name="The Broad Institute Genome Sequencing Platform"/>
            <person name="Cuomo C."/>
            <person name="Litvintseva A."/>
            <person name="Chen Y."/>
            <person name="Heitman J."/>
            <person name="Sun S."/>
            <person name="Springer D."/>
            <person name="Dromer F."/>
            <person name="Young S.K."/>
            <person name="Zeng Q."/>
            <person name="Gargeya S."/>
            <person name="Fitzgerald M."/>
            <person name="Abouelleil A."/>
            <person name="Alvarado L."/>
            <person name="Berlin A.M."/>
            <person name="Chapman S.B."/>
            <person name="Dewar J."/>
            <person name="Goldberg J."/>
            <person name="Griggs A."/>
            <person name="Gujja S."/>
            <person name="Hansen M."/>
            <person name="Howarth C."/>
            <person name="Imamovic A."/>
            <person name="Larimer J."/>
            <person name="McCowan C."/>
            <person name="Murphy C."/>
            <person name="Pearson M."/>
            <person name="Priest M."/>
            <person name="Roberts A."/>
            <person name="Saif S."/>
            <person name="Shea T."/>
            <person name="Sykes S."/>
            <person name="Wortman J."/>
            <person name="Nusbaum C."/>
            <person name="Birren B."/>
        </authorList>
    </citation>
    <scope>NUCLEOTIDE SEQUENCE [LARGE SCALE GENOMIC DNA]</scope>
    <source>
        <strain evidence="2 3">BCC8398</strain>
    </source>
</reference>
<feature type="region of interest" description="Disordered" evidence="1">
    <location>
        <begin position="1"/>
        <end position="119"/>
    </location>
</feature>
<keyword evidence="3" id="KW-1185">Reference proteome</keyword>
<gene>
    <name evidence="2" type="ORF">I316_03529</name>
</gene>
<protein>
    <submittedName>
        <fullName evidence="2">Uncharacterized protein</fullName>
    </submittedName>
</protein>
<feature type="compositionally biased region" description="Polar residues" evidence="1">
    <location>
        <begin position="104"/>
        <end position="113"/>
    </location>
</feature>
<feature type="compositionally biased region" description="Low complexity" evidence="1">
    <location>
        <begin position="70"/>
        <end position="85"/>
    </location>
</feature>
<feature type="compositionally biased region" description="Polar residues" evidence="1">
    <location>
        <begin position="86"/>
        <end position="97"/>
    </location>
</feature>